<evidence type="ECO:0000259" key="1">
    <source>
        <dbReference type="Pfam" id="PF00646"/>
    </source>
</evidence>
<feature type="domain" description="FKB95-like N-terminal Kelch" evidence="2">
    <location>
        <begin position="76"/>
        <end position="333"/>
    </location>
</feature>
<dbReference type="Proteomes" id="UP001642260">
    <property type="component" value="Unassembled WGS sequence"/>
</dbReference>
<dbReference type="Pfam" id="PF00646">
    <property type="entry name" value="F-box"/>
    <property type="match status" value="1"/>
</dbReference>
<evidence type="ECO:0000313" key="3">
    <source>
        <dbReference type="EMBL" id="CAH8336496.1"/>
    </source>
</evidence>
<name>A0ABC8JRB0_ERUVS</name>
<feature type="domain" description="F-box" evidence="1">
    <location>
        <begin position="7"/>
        <end position="48"/>
    </location>
</feature>
<dbReference type="CDD" id="cd22152">
    <property type="entry name" value="F-box_AtAFR-like"/>
    <property type="match status" value="1"/>
</dbReference>
<dbReference type="InterPro" id="IPR050354">
    <property type="entry name" value="F-box/kelch-repeat_ARATH"/>
</dbReference>
<dbReference type="EMBL" id="CAKOAT010130487">
    <property type="protein sequence ID" value="CAH8336496.1"/>
    <property type="molecule type" value="Genomic_DNA"/>
</dbReference>
<dbReference type="PANTHER" id="PTHR24414:SF177">
    <property type="entry name" value="F-BOX DOMAIN-CONTAINING PROTEIN"/>
    <property type="match status" value="1"/>
</dbReference>
<organism evidence="3 4">
    <name type="scientific">Eruca vesicaria subsp. sativa</name>
    <name type="common">Garden rocket</name>
    <name type="synonym">Eruca sativa</name>
    <dbReference type="NCBI Taxonomy" id="29727"/>
    <lineage>
        <taxon>Eukaryota</taxon>
        <taxon>Viridiplantae</taxon>
        <taxon>Streptophyta</taxon>
        <taxon>Embryophyta</taxon>
        <taxon>Tracheophyta</taxon>
        <taxon>Spermatophyta</taxon>
        <taxon>Magnoliopsida</taxon>
        <taxon>eudicotyledons</taxon>
        <taxon>Gunneridae</taxon>
        <taxon>Pentapetalae</taxon>
        <taxon>rosids</taxon>
        <taxon>malvids</taxon>
        <taxon>Brassicales</taxon>
        <taxon>Brassicaceae</taxon>
        <taxon>Brassiceae</taxon>
        <taxon>Eruca</taxon>
    </lineage>
</organism>
<dbReference type="InterPro" id="IPR001810">
    <property type="entry name" value="F-box_dom"/>
</dbReference>
<dbReference type="PANTHER" id="PTHR24414">
    <property type="entry name" value="F-BOX/KELCH-REPEAT PROTEIN SKIP4"/>
    <property type="match status" value="1"/>
</dbReference>
<dbReference type="InterPro" id="IPR057499">
    <property type="entry name" value="Kelch_FKB95"/>
</dbReference>
<accession>A0ABC8JRB0</accession>
<sequence>MSPPSQFSSLPKDLEWLILARVPKRLYPILACVSKNLLSLVRSPEIHKTRSSLGKDSVYICFMHKNDDGVGHTSHWFTLRRTKNNPSTEENQLVSVDDLTFPDHAEPMPSIIACGPEIFFISGSYVPSSTVWIFDSRTDEFRRGPSMNVEHSFKCVGLVGSKIYVVGGYRNDKIHQAESFDLKTQTWELTPSPDEERLAFSTANVSLDRKVCGFMYLAAITICYDPRDGSCEVFDLPKDRWWETGVCVMDNVLYVYYARLGLMWYDTELGLWRVVNGLDDMKKVRSVAMGEYYGKMAFLWEDSACVGCAMKEVWCRMIGLVRSEEGGIVGNAEPAQLMGSVPSGYRLQHCLSVSE</sequence>
<comment type="caution">
    <text evidence="3">The sequence shown here is derived from an EMBL/GenBank/DDBJ whole genome shotgun (WGS) entry which is preliminary data.</text>
</comment>
<dbReference type="Gene3D" id="2.120.10.80">
    <property type="entry name" value="Kelch-type beta propeller"/>
    <property type="match status" value="1"/>
</dbReference>
<protein>
    <recommendedName>
        <fullName evidence="5">F-box domain-containing protein</fullName>
    </recommendedName>
</protein>
<proteinExistence type="predicted"/>
<dbReference type="SUPFAM" id="SSF117281">
    <property type="entry name" value="Kelch motif"/>
    <property type="match status" value="1"/>
</dbReference>
<keyword evidence="4" id="KW-1185">Reference proteome</keyword>
<evidence type="ECO:0008006" key="5">
    <source>
        <dbReference type="Google" id="ProtNLM"/>
    </source>
</evidence>
<gene>
    <name evidence="3" type="ORF">ERUC_LOCUS13818</name>
</gene>
<dbReference type="SMART" id="SM00612">
    <property type="entry name" value="Kelch"/>
    <property type="match status" value="2"/>
</dbReference>
<reference evidence="3 4" key="1">
    <citation type="submission" date="2022-03" db="EMBL/GenBank/DDBJ databases">
        <authorList>
            <person name="Macdonald S."/>
            <person name="Ahmed S."/>
            <person name="Newling K."/>
        </authorList>
    </citation>
    <scope>NUCLEOTIDE SEQUENCE [LARGE SCALE GENOMIC DNA]</scope>
</reference>
<evidence type="ECO:0000259" key="2">
    <source>
        <dbReference type="Pfam" id="PF25210"/>
    </source>
</evidence>
<evidence type="ECO:0000313" key="4">
    <source>
        <dbReference type="Proteomes" id="UP001642260"/>
    </source>
</evidence>
<dbReference type="Pfam" id="PF25210">
    <property type="entry name" value="Kelch_FKB95"/>
    <property type="match status" value="1"/>
</dbReference>
<dbReference type="InterPro" id="IPR006652">
    <property type="entry name" value="Kelch_1"/>
</dbReference>
<dbReference type="AlphaFoldDB" id="A0ABC8JRB0"/>
<dbReference type="InterPro" id="IPR015915">
    <property type="entry name" value="Kelch-typ_b-propeller"/>
</dbReference>